<dbReference type="KEGG" id="mor:MOC_0953"/>
<gene>
    <name evidence="1" type="ORF">MOC_0953</name>
</gene>
<protein>
    <submittedName>
        <fullName evidence="1">Protein of unassigned function</fullName>
    </submittedName>
</protein>
<proteinExistence type="predicted"/>
<dbReference type="EMBL" id="CP003811">
    <property type="protein sequence ID" value="AIQ88708.1"/>
    <property type="molecule type" value="Genomic_DNA"/>
</dbReference>
<name>A0A089NS67_9HYPH</name>
<accession>A0A089NS67</accession>
<organism evidence="1 2">
    <name type="scientific">Methylobacterium oryzae CBMB20</name>
    <dbReference type="NCBI Taxonomy" id="693986"/>
    <lineage>
        <taxon>Bacteria</taxon>
        <taxon>Pseudomonadati</taxon>
        <taxon>Pseudomonadota</taxon>
        <taxon>Alphaproteobacteria</taxon>
        <taxon>Hyphomicrobiales</taxon>
        <taxon>Methylobacteriaceae</taxon>
        <taxon>Methylobacterium</taxon>
    </lineage>
</organism>
<evidence type="ECO:0000313" key="1">
    <source>
        <dbReference type="EMBL" id="AIQ88708.1"/>
    </source>
</evidence>
<keyword evidence="2" id="KW-1185">Reference proteome</keyword>
<evidence type="ECO:0000313" key="2">
    <source>
        <dbReference type="Proteomes" id="UP000029492"/>
    </source>
</evidence>
<sequence>MPVEAQGKILTVQDNFSVEIGQEEIFGLIDPDGKPLIGTKKSLQPHVELWIGQVDDIVCQLNMSLFCDFEKVSVAFGKKVFANKVAELRDRDAAARWFASAFTCAPMCREVSKLLYARSRNHEDDVIGDLSPTVQTGRKSVRIDFPDEILDLDEQSQSGLKKRFAEIVSFSELSTGYSFYFGPFARFKSRGRPDYPEDAHSVDSGIEIHKHKRQERRLAELLRVYLHDEWEGSKLLSSYTDSSKYVNKSLSILSNLSESKGRDHSGRVALVASFIPNLTRAAFPQQRGILLIELARVLGKHTIIAAAILHQASKSNQREVIAARSAIQDFISNS</sequence>
<dbReference type="HOGENOM" id="CLU_831083_0_0_5"/>
<dbReference type="AlphaFoldDB" id="A0A089NS67"/>
<reference evidence="1 2" key="1">
    <citation type="journal article" date="2014" name="PLoS ONE">
        <title>Genome Information of Methylobacterium oryzae, a Plant-Probiotic Methylotroph in the Phyllosphere.</title>
        <authorList>
            <person name="Kwak M.J."/>
            <person name="Jeong H."/>
            <person name="Madhaiyan M."/>
            <person name="Lee Y."/>
            <person name="Sa T.M."/>
            <person name="Oh T.K."/>
            <person name="Kim J.F."/>
        </authorList>
    </citation>
    <scope>NUCLEOTIDE SEQUENCE [LARGE SCALE GENOMIC DNA]</scope>
    <source>
        <strain evidence="1 2">CBMB20</strain>
    </source>
</reference>
<dbReference type="Proteomes" id="UP000029492">
    <property type="component" value="Chromosome"/>
</dbReference>